<reference evidence="1" key="1">
    <citation type="submission" date="2022-10" db="EMBL/GenBank/DDBJ databases">
        <authorList>
            <person name="Chen Y."/>
            <person name="Dougan E. K."/>
            <person name="Chan C."/>
            <person name="Rhodes N."/>
            <person name="Thang M."/>
        </authorList>
    </citation>
    <scope>NUCLEOTIDE SEQUENCE</scope>
</reference>
<dbReference type="EMBL" id="CAMXCT010000358">
    <property type="protein sequence ID" value="CAI3977659.1"/>
    <property type="molecule type" value="Genomic_DNA"/>
</dbReference>
<gene>
    <name evidence="1" type="ORF">C1SCF055_LOCUS5783</name>
</gene>
<dbReference type="EMBL" id="CAMXCT030000358">
    <property type="protein sequence ID" value="CAL4764971.1"/>
    <property type="molecule type" value="Genomic_DNA"/>
</dbReference>
<organism evidence="1">
    <name type="scientific">Cladocopium goreaui</name>
    <dbReference type="NCBI Taxonomy" id="2562237"/>
    <lineage>
        <taxon>Eukaryota</taxon>
        <taxon>Sar</taxon>
        <taxon>Alveolata</taxon>
        <taxon>Dinophyceae</taxon>
        <taxon>Suessiales</taxon>
        <taxon>Symbiodiniaceae</taxon>
        <taxon>Cladocopium</taxon>
    </lineage>
</organism>
<name>A0A9P1FHW3_9DINO</name>
<comment type="caution">
    <text evidence="1">The sequence shown here is derived from an EMBL/GenBank/DDBJ whole genome shotgun (WGS) entry which is preliminary data.</text>
</comment>
<dbReference type="AlphaFoldDB" id="A0A9P1FHW3"/>
<accession>A0A9P1FHW3</accession>
<proteinExistence type="predicted"/>
<evidence type="ECO:0000313" key="2">
    <source>
        <dbReference type="EMBL" id="CAL1131034.1"/>
    </source>
</evidence>
<evidence type="ECO:0000313" key="3">
    <source>
        <dbReference type="Proteomes" id="UP001152797"/>
    </source>
</evidence>
<sequence length="813" mass="89811">MFAAPGPHILRPWMLPHRLDFGLRGSCDEVQKCLLQLMCLNGCLTSPDVPGGEKLVVTACEDRWLTSIKVQVACADFNANGLLLPPQHVFTVKGFNRATCALLLMLACSEFPPLMEALPKTVVESLSAIYVTKQNADLADVITTNRGVTLASSIRRRPNAFNLLHQMEVMLRGGYSGDIAIQNMEVMDSAAALASAYQVGRAEAGAATNLLKEVSASTRKQLKDLVRIFGQPRFILHDGLAAGIMNMDYVGTGNSYHAWDRHLSNSQEVVDLMLTRMRKDFESLAPKMRFLHRHADSDLFNLLQSSVPPCDLSRIDVFKNHVGKFRQKVEEDKVAKAAELEAALLQTTWAQTELSVANDLSELKSWADKWKVFAAQQGGLDMHYLNNRFETGKEKVKNYMEKHHSFTCYKTLTLAQGDIVEKQAALGKSAFSEWSMACANLQLKKLVDNASGPCFHYMGLFLNDDSQMMSKSSGTITGLLMSKWWDQAPDAGPKRRPQAAFGETMPNLESLTVANGVVKILKGCFRIPDLIKNKYQNSHANGLKALEDLISSAKDVAVAVKGSIGESQAAADTSNDTSGSRESVCRTLATPDFEGDVTPNFDRRIDLETKTMEEFNAERALRCSAKLANSELVVGEDTNENIMWLLNDSDSNQELCARELFGFNTGSFAEVVTGDASTVTDQIPWLVRSDLETVCLVMPDKKQLMTISDVMAWVTRTRGVTQVERAFRYTIIPKNKINCFRPKAMEGDMVGVRASQMGGCFNDFTALPKGDNFSIVWEVKVTDGVPALISPVKPKYYIKSVTTLPAKTAMKVQ</sequence>
<dbReference type="EMBL" id="CAMXCT020000358">
    <property type="protein sequence ID" value="CAL1131034.1"/>
    <property type="molecule type" value="Genomic_DNA"/>
</dbReference>
<dbReference type="Proteomes" id="UP001152797">
    <property type="component" value="Unassembled WGS sequence"/>
</dbReference>
<evidence type="ECO:0000313" key="1">
    <source>
        <dbReference type="EMBL" id="CAI3977659.1"/>
    </source>
</evidence>
<keyword evidence="3" id="KW-1185">Reference proteome</keyword>
<reference evidence="2" key="2">
    <citation type="submission" date="2024-04" db="EMBL/GenBank/DDBJ databases">
        <authorList>
            <person name="Chen Y."/>
            <person name="Shah S."/>
            <person name="Dougan E. K."/>
            <person name="Thang M."/>
            <person name="Chan C."/>
        </authorList>
    </citation>
    <scope>NUCLEOTIDE SEQUENCE [LARGE SCALE GENOMIC DNA]</scope>
</reference>
<protein>
    <submittedName>
        <fullName evidence="1">Uncharacterized protein</fullName>
    </submittedName>
</protein>